<proteinExistence type="predicted"/>
<dbReference type="SUPFAM" id="SSF50978">
    <property type="entry name" value="WD40 repeat-like"/>
    <property type="match status" value="1"/>
</dbReference>
<dbReference type="AlphaFoldDB" id="A0AA38HB91"/>
<keyword evidence="2" id="KW-0677">Repeat</keyword>
<dbReference type="RefSeq" id="XP_052945591.1">
    <property type="nucleotide sequence ID" value="XM_053086911.1"/>
</dbReference>
<dbReference type="SMART" id="SM00320">
    <property type="entry name" value="WD40"/>
    <property type="match status" value="6"/>
</dbReference>
<comment type="caution">
    <text evidence="5">The sequence shown here is derived from an EMBL/GenBank/DDBJ whole genome shotgun (WGS) entry which is preliminary data.</text>
</comment>
<sequence length="381" mass="42620">MQTTDTDLLFQTDKDIKDAVRRERKLKVTQTIGRPISLSSKVLRVLVDGDTAWTAESGWQARAIDLKTGTTRRLFRGHTGPVTCVALCQGQAGPVLLTGSWDKTIRVWDAATGVCLQTLQGHSDFIKSLTILPGPALLSTSSDRTIRLWDLRPLKDGAEPKCVQILRQHTRPVECAAWRSGTPDYPECIVWTGDSLGVMKQWVYDEKAVSLRLDKELKSHETSVSQLRSCAAGVWSASMDNTAMLHRLDDKPIIRITESTYIRSLLPMEHVDGAEHLLLTGSDDENIRVYDVEDTERGQPRLLATVPGHAFQVSDLSVWSDGEKWEVLSTSFDQTIRRWTLSDLLHPKSIPEAEEPEEEDKNGGMTAEEARELEELMSDTD</sequence>
<dbReference type="Proteomes" id="UP001164286">
    <property type="component" value="Unassembled WGS sequence"/>
</dbReference>
<feature type="repeat" description="WD" evidence="3">
    <location>
        <begin position="75"/>
        <end position="118"/>
    </location>
</feature>
<dbReference type="PROSITE" id="PS50082">
    <property type="entry name" value="WD_REPEATS_2"/>
    <property type="match status" value="2"/>
</dbReference>
<evidence type="ECO:0000256" key="3">
    <source>
        <dbReference type="PROSITE-ProRule" id="PRU00221"/>
    </source>
</evidence>
<dbReference type="InterPro" id="IPR036322">
    <property type="entry name" value="WD40_repeat_dom_sf"/>
</dbReference>
<feature type="repeat" description="WD" evidence="3">
    <location>
        <begin position="119"/>
        <end position="152"/>
    </location>
</feature>
<gene>
    <name evidence="5" type="ORF">MKK02DRAFT_24620</name>
</gene>
<reference evidence="5" key="1">
    <citation type="journal article" date="2022" name="G3 (Bethesda)">
        <title>High quality genome of the basidiomycete yeast Dioszegia hungarica PDD-24b-2 isolated from cloud water.</title>
        <authorList>
            <person name="Jarrige D."/>
            <person name="Haridas S."/>
            <person name="Bleykasten-Grosshans C."/>
            <person name="Joly M."/>
            <person name="Nadalig T."/>
            <person name="Sancelme M."/>
            <person name="Vuilleumier S."/>
            <person name="Grigoriev I.V."/>
            <person name="Amato P."/>
            <person name="Bringel F."/>
        </authorList>
    </citation>
    <scope>NUCLEOTIDE SEQUENCE</scope>
    <source>
        <strain evidence="5">PDD-24b-2</strain>
    </source>
</reference>
<keyword evidence="6" id="KW-1185">Reference proteome</keyword>
<evidence type="ECO:0000256" key="1">
    <source>
        <dbReference type="ARBA" id="ARBA00022574"/>
    </source>
</evidence>
<name>A0AA38HB91_9TREE</name>
<evidence type="ECO:0000256" key="2">
    <source>
        <dbReference type="ARBA" id="ARBA00022737"/>
    </source>
</evidence>
<dbReference type="Gene3D" id="2.130.10.10">
    <property type="entry name" value="YVTN repeat-like/Quinoprotein amine dehydrogenase"/>
    <property type="match status" value="2"/>
</dbReference>
<dbReference type="PROSITE" id="PS50294">
    <property type="entry name" value="WD_REPEATS_REGION"/>
    <property type="match status" value="2"/>
</dbReference>
<feature type="region of interest" description="Disordered" evidence="4">
    <location>
        <begin position="346"/>
        <end position="381"/>
    </location>
</feature>
<dbReference type="PROSITE" id="PS00678">
    <property type="entry name" value="WD_REPEATS_1"/>
    <property type="match status" value="2"/>
</dbReference>
<accession>A0AA38HB91</accession>
<organism evidence="5 6">
    <name type="scientific">Dioszegia hungarica</name>
    <dbReference type="NCBI Taxonomy" id="4972"/>
    <lineage>
        <taxon>Eukaryota</taxon>
        <taxon>Fungi</taxon>
        <taxon>Dikarya</taxon>
        <taxon>Basidiomycota</taxon>
        <taxon>Agaricomycotina</taxon>
        <taxon>Tremellomycetes</taxon>
        <taxon>Tremellales</taxon>
        <taxon>Bulleribasidiaceae</taxon>
        <taxon>Dioszegia</taxon>
    </lineage>
</organism>
<dbReference type="Pfam" id="PF00400">
    <property type="entry name" value="WD40"/>
    <property type="match status" value="3"/>
</dbReference>
<evidence type="ECO:0000313" key="5">
    <source>
        <dbReference type="EMBL" id="KAI9635814.1"/>
    </source>
</evidence>
<protein>
    <submittedName>
        <fullName evidence="5">Cytoplasm protein</fullName>
    </submittedName>
</protein>
<dbReference type="InterPro" id="IPR015943">
    <property type="entry name" value="WD40/YVTN_repeat-like_dom_sf"/>
</dbReference>
<dbReference type="PRINTS" id="PR00320">
    <property type="entry name" value="GPROTEINBRPT"/>
</dbReference>
<evidence type="ECO:0000313" key="6">
    <source>
        <dbReference type="Proteomes" id="UP001164286"/>
    </source>
</evidence>
<dbReference type="InterPro" id="IPR019775">
    <property type="entry name" value="WD40_repeat_CS"/>
</dbReference>
<dbReference type="PANTHER" id="PTHR19848">
    <property type="entry name" value="WD40 REPEAT PROTEIN"/>
    <property type="match status" value="1"/>
</dbReference>
<evidence type="ECO:0000256" key="4">
    <source>
        <dbReference type="SAM" id="MobiDB-lite"/>
    </source>
</evidence>
<dbReference type="EMBL" id="JAKWFO010000005">
    <property type="protein sequence ID" value="KAI9635814.1"/>
    <property type="molecule type" value="Genomic_DNA"/>
</dbReference>
<dbReference type="PANTHER" id="PTHR19848:SF8">
    <property type="entry name" value="F-BOX AND WD REPEAT DOMAIN CONTAINING 7"/>
    <property type="match status" value="1"/>
</dbReference>
<dbReference type="GeneID" id="77726112"/>
<dbReference type="InterPro" id="IPR001680">
    <property type="entry name" value="WD40_rpt"/>
</dbReference>
<dbReference type="InterPro" id="IPR020472">
    <property type="entry name" value="WD40_PAC1"/>
</dbReference>
<keyword evidence="1 3" id="KW-0853">WD repeat</keyword>